<keyword evidence="3" id="KW-0539">Nucleus</keyword>
<evidence type="ECO:0000256" key="4">
    <source>
        <dbReference type="SAM" id="Coils"/>
    </source>
</evidence>
<evidence type="ECO:0000256" key="1">
    <source>
        <dbReference type="ARBA" id="ARBA00004123"/>
    </source>
</evidence>
<dbReference type="AlphaFoldDB" id="A0A7R9QD62"/>
<sequence length="275" mass="31784">MYNSRHPGPPQAGQPFKFTVTETCERIKEEFNFLQAQYHSLKLELEKLATEKTEMQRHYVMYYEMSYGLNVEMHKQYYEMSYGLNVEMHKQPFVSIADICRDSRLWRHRSLIPMNTHKSGSDANKKPILFVQNLYYRLLFRAELLVEAMVEVLTKKPYTECEINVLCHRHRHQRDSICHTLSISVLACDVSAHNTLNTLAIISTTQFVQGGGPGVGQAITLSLIFNSTHISIILRCHLTGAGMRASDSVSVQYVENRHDERETGGKRERSRDDRD</sequence>
<feature type="compositionally biased region" description="Basic and acidic residues" evidence="5">
    <location>
        <begin position="255"/>
        <end position="275"/>
    </location>
</feature>
<dbReference type="GO" id="GO:0005667">
    <property type="term" value="C:transcription regulator complex"/>
    <property type="evidence" value="ECO:0007669"/>
    <property type="project" value="TreeGrafter"/>
</dbReference>
<evidence type="ECO:0000256" key="5">
    <source>
        <dbReference type="SAM" id="MobiDB-lite"/>
    </source>
</evidence>
<evidence type="ECO:0000259" key="6">
    <source>
        <dbReference type="Pfam" id="PF03920"/>
    </source>
</evidence>
<dbReference type="InterPro" id="IPR005617">
    <property type="entry name" value="Groucho/TLE_N"/>
</dbReference>
<dbReference type="PANTHER" id="PTHR10814:SF21">
    <property type="entry name" value="PROTEIN GROUCHO"/>
    <property type="match status" value="1"/>
</dbReference>
<dbReference type="PANTHER" id="PTHR10814">
    <property type="entry name" value="TRANSDUCIN-LIKE ENHANCER PROTEIN"/>
    <property type="match status" value="1"/>
</dbReference>
<dbReference type="Pfam" id="PF03920">
    <property type="entry name" value="TLE_N"/>
    <property type="match status" value="1"/>
</dbReference>
<evidence type="ECO:0000313" key="8">
    <source>
        <dbReference type="Proteomes" id="UP000728032"/>
    </source>
</evidence>
<comment type="subcellular location">
    <subcellularLocation>
        <location evidence="1">Nucleus</location>
    </subcellularLocation>
</comment>
<evidence type="ECO:0000256" key="2">
    <source>
        <dbReference type="ARBA" id="ARBA00005969"/>
    </source>
</evidence>
<dbReference type="Proteomes" id="UP000728032">
    <property type="component" value="Unassembled WGS sequence"/>
</dbReference>
<protein>
    <recommendedName>
        <fullName evidence="6">Groucho/TLE N-terminal Q-rich domain-containing protein</fullName>
    </recommendedName>
</protein>
<gene>
    <name evidence="7" type="ORF">ONB1V03_LOCUS2524</name>
</gene>
<keyword evidence="8" id="KW-1185">Reference proteome</keyword>
<evidence type="ECO:0000256" key="3">
    <source>
        <dbReference type="ARBA" id="ARBA00023242"/>
    </source>
</evidence>
<comment type="similarity">
    <text evidence="2">Belongs to the WD repeat Groucho/TLE family.</text>
</comment>
<dbReference type="GO" id="GO:0003714">
    <property type="term" value="F:transcription corepressor activity"/>
    <property type="evidence" value="ECO:0007669"/>
    <property type="project" value="TreeGrafter"/>
</dbReference>
<reference evidence="7" key="1">
    <citation type="submission" date="2020-11" db="EMBL/GenBank/DDBJ databases">
        <authorList>
            <person name="Tran Van P."/>
        </authorList>
    </citation>
    <scope>NUCLEOTIDE SEQUENCE</scope>
</reference>
<name>A0A7R9QD62_9ACAR</name>
<keyword evidence="4" id="KW-0175">Coiled coil</keyword>
<feature type="domain" description="Groucho/TLE N-terminal Q-rich" evidence="6">
    <location>
        <begin position="16"/>
        <end position="76"/>
    </location>
</feature>
<dbReference type="GO" id="GO:0005634">
    <property type="term" value="C:nucleus"/>
    <property type="evidence" value="ECO:0007669"/>
    <property type="project" value="UniProtKB-SubCell"/>
</dbReference>
<dbReference type="OrthoDB" id="2624652at2759"/>
<feature type="region of interest" description="Disordered" evidence="5">
    <location>
        <begin position="254"/>
        <end position="275"/>
    </location>
</feature>
<proteinExistence type="inferred from homology"/>
<dbReference type="EMBL" id="CAJPVJ010000599">
    <property type="protein sequence ID" value="CAG2162938.1"/>
    <property type="molecule type" value="Genomic_DNA"/>
</dbReference>
<dbReference type="GO" id="GO:0090090">
    <property type="term" value="P:negative regulation of canonical Wnt signaling pathway"/>
    <property type="evidence" value="ECO:0007669"/>
    <property type="project" value="TreeGrafter"/>
</dbReference>
<organism evidence="7">
    <name type="scientific">Oppiella nova</name>
    <dbReference type="NCBI Taxonomy" id="334625"/>
    <lineage>
        <taxon>Eukaryota</taxon>
        <taxon>Metazoa</taxon>
        <taxon>Ecdysozoa</taxon>
        <taxon>Arthropoda</taxon>
        <taxon>Chelicerata</taxon>
        <taxon>Arachnida</taxon>
        <taxon>Acari</taxon>
        <taxon>Acariformes</taxon>
        <taxon>Sarcoptiformes</taxon>
        <taxon>Oribatida</taxon>
        <taxon>Brachypylina</taxon>
        <taxon>Oppioidea</taxon>
        <taxon>Oppiidae</taxon>
        <taxon>Oppiella</taxon>
    </lineage>
</organism>
<evidence type="ECO:0000313" key="7">
    <source>
        <dbReference type="EMBL" id="CAD7640386.1"/>
    </source>
</evidence>
<feature type="coiled-coil region" evidence="4">
    <location>
        <begin position="24"/>
        <end position="58"/>
    </location>
</feature>
<accession>A0A7R9QD62</accession>
<dbReference type="InterPro" id="IPR009146">
    <property type="entry name" value="Groucho_enhance"/>
</dbReference>
<dbReference type="EMBL" id="OC915424">
    <property type="protein sequence ID" value="CAD7640386.1"/>
    <property type="molecule type" value="Genomic_DNA"/>
</dbReference>